<dbReference type="Proteomes" id="UP000591735">
    <property type="component" value="Unassembled WGS sequence"/>
</dbReference>
<keyword evidence="2" id="KW-0812">Transmembrane</keyword>
<feature type="region of interest" description="Disordered" evidence="1">
    <location>
        <begin position="1"/>
        <end position="28"/>
    </location>
</feature>
<keyword evidence="4" id="KW-1185">Reference proteome</keyword>
<evidence type="ECO:0000256" key="1">
    <source>
        <dbReference type="SAM" id="MobiDB-lite"/>
    </source>
</evidence>
<evidence type="ECO:0000313" key="3">
    <source>
        <dbReference type="EMBL" id="MBB5322265.1"/>
    </source>
</evidence>
<gene>
    <name evidence="3" type="ORF">HNR38_002760</name>
</gene>
<proteinExistence type="predicted"/>
<feature type="compositionally biased region" description="Polar residues" evidence="1">
    <location>
        <begin position="13"/>
        <end position="28"/>
    </location>
</feature>
<dbReference type="SUPFAM" id="SSF48452">
    <property type="entry name" value="TPR-like"/>
    <property type="match status" value="1"/>
</dbReference>
<reference evidence="3 4" key="1">
    <citation type="submission" date="2020-08" db="EMBL/GenBank/DDBJ databases">
        <title>Genomic Encyclopedia of Type Strains, Phase IV (KMG-IV): sequencing the most valuable type-strain genomes for metagenomic binning, comparative biology and taxonomic classification.</title>
        <authorList>
            <person name="Goeker M."/>
        </authorList>
    </citation>
    <scope>NUCLEOTIDE SEQUENCE [LARGE SCALE GENOMIC DNA]</scope>
    <source>
        <strain evidence="3 4">DSM 22359</strain>
    </source>
</reference>
<accession>A0A840UIX4</accession>
<dbReference type="Gene3D" id="1.25.40.10">
    <property type="entry name" value="Tetratricopeptide repeat domain"/>
    <property type="match status" value="1"/>
</dbReference>
<comment type="caution">
    <text evidence="3">The sequence shown here is derived from an EMBL/GenBank/DDBJ whole genome shotgun (WGS) entry which is preliminary data.</text>
</comment>
<keyword evidence="2" id="KW-1133">Transmembrane helix</keyword>
<evidence type="ECO:0000313" key="4">
    <source>
        <dbReference type="Proteomes" id="UP000591735"/>
    </source>
</evidence>
<dbReference type="AlphaFoldDB" id="A0A840UIX4"/>
<evidence type="ECO:0000256" key="2">
    <source>
        <dbReference type="SAM" id="Phobius"/>
    </source>
</evidence>
<sequence length="397" mass="42610">MSLLNDALRAAEQRQQQPTVSGAYTGQSVHAPRSRLPLVVLVIVLLVAGSGALWWFLIGPGDQTVPGDGNVAQETAPAESARTTAAPEVETVTEEPPVPAAQKPEPEKAANEQPINPQVALSSSEEKRAPEPVAGQPPKAVPAEVPKTAPAPQPEPRQTPASAEPDPEPVAVVRNSDQPTETGEPEFPPTGEKETSQPIAEVKQQRETPEAIDRRTRKELKELLASGRTLDAERRLEVITARQAAPGSREIFAREMLVQDSPERALTWLPESVTVEHAGLRLLRARAQLALGDLAQAVATLESRVPPVDGHVEYRVTLATLLQQAGQAELSAGHWSELIAYDDSRAAWWLGLAIALESGGRTRSAVRAYAQAATMPGLSESLTEYARARLRALQAES</sequence>
<feature type="compositionally biased region" description="Polar residues" evidence="1">
    <location>
        <begin position="113"/>
        <end position="123"/>
    </location>
</feature>
<feature type="transmembrane region" description="Helical" evidence="2">
    <location>
        <begin position="36"/>
        <end position="57"/>
    </location>
</feature>
<dbReference type="InterPro" id="IPR011990">
    <property type="entry name" value="TPR-like_helical_dom_sf"/>
</dbReference>
<feature type="compositionally biased region" description="Basic and acidic residues" evidence="1">
    <location>
        <begin position="203"/>
        <end position="216"/>
    </location>
</feature>
<keyword evidence="2" id="KW-0472">Membrane</keyword>
<dbReference type="RefSeq" id="WP_183705257.1">
    <property type="nucleotide sequence ID" value="NZ_JACHFE010000007.1"/>
</dbReference>
<dbReference type="EMBL" id="JACHFE010000007">
    <property type="protein sequence ID" value="MBB5322265.1"/>
    <property type="molecule type" value="Genomic_DNA"/>
</dbReference>
<feature type="region of interest" description="Disordered" evidence="1">
    <location>
        <begin position="67"/>
        <end position="216"/>
    </location>
</feature>
<name>A0A840UIX4_9GAMM</name>
<organism evidence="3 4">
    <name type="scientific">Marinobacter oulmenensis</name>
    <dbReference type="NCBI Taxonomy" id="643747"/>
    <lineage>
        <taxon>Bacteria</taxon>
        <taxon>Pseudomonadati</taxon>
        <taxon>Pseudomonadota</taxon>
        <taxon>Gammaproteobacteria</taxon>
        <taxon>Pseudomonadales</taxon>
        <taxon>Marinobacteraceae</taxon>
        <taxon>Marinobacter</taxon>
    </lineage>
</organism>
<protein>
    <submittedName>
        <fullName evidence="3">MSHA biogenesis protein MshN</fullName>
    </submittedName>
</protein>